<dbReference type="RefSeq" id="WP_069698185.1">
    <property type="nucleotide sequence ID" value="NZ_JAGGMA010000030.1"/>
</dbReference>
<proteinExistence type="predicted"/>
<dbReference type="InterPro" id="IPR023378">
    <property type="entry name" value="YheA/YmcA-like_dom_sf"/>
</dbReference>
<evidence type="ECO:0000313" key="2">
    <source>
        <dbReference type="Proteomes" id="UP000095256"/>
    </source>
</evidence>
<organism evidence="1 2">
    <name type="scientific">Enterococcus rivorum</name>
    <dbReference type="NCBI Taxonomy" id="762845"/>
    <lineage>
        <taxon>Bacteria</taxon>
        <taxon>Bacillati</taxon>
        <taxon>Bacillota</taxon>
        <taxon>Bacilli</taxon>
        <taxon>Lactobacillales</taxon>
        <taxon>Enterococcaceae</taxon>
        <taxon>Enterococcus</taxon>
    </lineage>
</organism>
<name>A0A1E5KY98_9ENTE</name>
<reference evidence="1 2" key="1">
    <citation type="submission" date="2016-09" db="EMBL/GenBank/DDBJ databases">
        <authorList>
            <person name="Capua I."/>
            <person name="De Benedictis P."/>
            <person name="Joannis T."/>
            <person name="Lombin L.H."/>
            <person name="Cattoli G."/>
        </authorList>
    </citation>
    <scope>NUCLEOTIDE SEQUENCE [LARGE SCALE GENOMIC DNA]</scope>
    <source>
        <strain evidence="1 2">LMG 25899</strain>
    </source>
</reference>
<protein>
    <recommendedName>
        <fullName evidence="3">Cell fate regulator YmcA, YheA/YmcA/DUF963 family (Controls sporulation, competence, biofilm development)</fullName>
    </recommendedName>
</protein>
<dbReference type="Pfam" id="PF06133">
    <property type="entry name" value="Com_YlbF"/>
    <property type="match status" value="1"/>
</dbReference>
<sequence>MKPSTNEEKINYELERLLALIEENETIQQYKKLEVKVQKNEKLTALVEQIKQAQKDAVQFAHYNKPEAEREALKLADQLTKEFDEHPLVIAYREQLVEANDLLQHITDQIQYKVNEELEKEGL</sequence>
<evidence type="ECO:0000313" key="1">
    <source>
        <dbReference type="EMBL" id="OEH82836.1"/>
    </source>
</evidence>
<dbReference type="STRING" id="762845.BCR26_11460"/>
<accession>A0A1E5KY98</accession>
<dbReference type="InterPro" id="IPR052767">
    <property type="entry name" value="Bact_com_dev_regulator"/>
</dbReference>
<dbReference type="InterPro" id="IPR016783">
    <property type="entry name" value="Biofilm_formation_YmcA"/>
</dbReference>
<dbReference type="PANTHER" id="PTHR38448">
    <property type="entry name" value="REGULATORY PROTEIN YLBF-RELATED"/>
    <property type="match status" value="1"/>
</dbReference>
<dbReference type="AlphaFoldDB" id="A0A1E5KY98"/>
<dbReference type="PANTHER" id="PTHR38448:SF1">
    <property type="entry name" value="YLBF FAMILY REGULATOR"/>
    <property type="match status" value="1"/>
</dbReference>
<dbReference type="EMBL" id="MIEK01000014">
    <property type="protein sequence ID" value="OEH82836.1"/>
    <property type="molecule type" value="Genomic_DNA"/>
</dbReference>
<gene>
    <name evidence="1" type="ORF">BCR26_11460</name>
</gene>
<dbReference type="SUPFAM" id="SSF158622">
    <property type="entry name" value="YheA/YmcA-like"/>
    <property type="match status" value="1"/>
</dbReference>
<dbReference type="InterPro" id="IPR010368">
    <property type="entry name" value="Com_YlbF"/>
</dbReference>
<dbReference type="Proteomes" id="UP000095256">
    <property type="component" value="Unassembled WGS sequence"/>
</dbReference>
<dbReference type="Gene3D" id="1.20.1500.10">
    <property type="entry name" value="YheA/YmcA-like"/>
    <property type="match status" value="1"/>
</dbReference>
<evidence type="ECO:0008006" key="3">
    <source>
        <dbReference type="Google" id="ProtNLM"/>
    </source>
</evidence>
<comment type="caution">
    <text evidence="1">The sequence shown here is derived from an EMBL/GenBank/DDBJ whole genome shotgun (WGS) entry which is preliminary data.</text>
</comment>
<dbReference type="OrthoDB" id="2167788at2"/>
<keyword evidence="2" id="KW-1185">Reference proteome</keyword>
<dbReference type="PIRSF" id="PIRSF021287">
    <property type="entry name" value="Biofilm_formation_YmcA"/>
    <property type="match status" value="1"/>
</dbReference>